<name>A0A0C4E6M7_MAGP6</name>
<dbReference type="AlphaFoldDB" id="A0A0C4E6M7"/>
<reference evidence="2" key="2">
    <citation type="submission" date="2010-05" db="EMBL/GenBank/DDBJ databases">
        <title>The Genome Sequence of Magnaporthe poae strain ATCC 64411.</title>
        <authorList>
            <consortium name="The Broad Institute Genome Sequencing Platform"/>
            <consortium name="Broad Institute Genome Sequencing Center for Infectious Disease"/>
            <person name="Ma L.-J."/>
            <person name="Dead R."/>
            <person name="Young S."/>
            <person name="Zeng Q."/>
            <person name="Koehrsen M."/>
            <person name="Alvarado L."/>
            <person name="Berlin A."/>
            <person name="Chapman S.B."/>
            <person name="Chen Z."/>
            <person name="Freedman E."/>
            <person name="Gellesch M."/>
            <person name="Goldberg J."/>
            <person name="Griggs A."/>
            <person name="Gujja S."/>
            <person name="Heilman E.R."/>
            <person name="Heiman D."/>
            <person name="Hepburn T."/>
            <person name="Howarth C."/>
            <person name="Jen D."/>
            <person name="Larson L."/>
            <person name="Mehta T."/>
            <person name="Neiman D."/>
            <person name="Pearson M."/>
            <person name="Roberts A."/>
            <person name="Saif S."/>
            <person name="Shea T."/>
            <person name="Shenoy N."/>
            <person name="Sisk P."/>
            <person name="Stolte C."/>
            <person name="Sykes S."/>
            <person name="Walk T."/>
            <person name="White J."/>
            <person name="Yandava C."/>
            <person name="Haas B."/>
            <person name="Nusbaum C."/>
            <person name="Birren B."/>
        </authorList>
    </citation>
    <scope>NUCLEOTIDE SEQUENCE</scope>
    <source>
        <strain evidence="2">ATCC 64411</strain>
    </source>
</reference>
<evidence type="ECO:0000313" key="4">
    <source>
        <dbReference type="Proteomes" id="UP000011715"/>
    </source>
</evidence>
<reference evidence="3" key="5">
    <citation type="submission" date="2015-06" db="UniProtKB">
        <authorList>
            <consortium name="EnsemblFungi"/>
        </authorList>
    </citation>
    <scope>IDENTIFICATION</scope>
    <source>
        <strain evidence="3">ATCC 64411</strain>
    </source>
</reference>
<dbReference type="OrthoDB" id="5234410at2759"/>
<feature type="region of interest" description="Disordered" evidence="1">
    <location>
        <begin position="72"/>
        <end position="164"/>
    </location>
</feature>
<gene>
    <name evidence="2" type="ORF">MAPG_08171</name>
</gene>
<feature type="region of interest" description="Disordered" evidence="1">
    <location>
        <begin position="180"/>
        <end position="208"/>
    </location>
</feature>
<dbReference type="EnsemblFungi" id="MAPG_08171T0">
    <property type="protein sequence ID" value="MAPG_08171T0"/>
    <property type="gene ID" value="MAPG_08171"/>
</dbReference>
<dbReference type="VEuPathDB" id="FungiDB:MAPG_08171"/>
<accession>A0A0C4E6M7</accession>
<keyword evidence="4" id="KW-1185">Reference proteome</keyword>
<reference evidence="4" key="1">
    <citation type="submission" date="2010-05" db="EMBL/GenBank/DDBJ databases">
        <title>The genome sequence of Magnaporthe poae strain ATCC 64411.</title>
        <authorList>
            <person name="Ma L.-J."/>
            <person name="Dead R."/>
            <person name="Young S."/>
            <person name="Zeng Q."/>
            <person name="Koehrsen M."/>
            <person name="Alvarado L."/>
            <person name="Berlin A."/>
            <person name="Chapman S.B."/>
            <person name="Chen Z."/>
            <person name="Freedman E."/>
            <person name="Gellesch M."/>
            <person name="Goldberg J."/>
            <person name="Griggs A."/>
            <person name="Gujja S."/>
            <person name="Heilman E.R."/>
            <person name="Heiman D."/>
            <person name="Hepburn T."/>
            <person name="Howarth C."/>
            <person name="Jen D."/>
            <person name="Larson L."/>
            <person name="Mehta T."/>
            <person name="Neiman D."/>
            <person name="Pearson M."/>
            <person name="Roberts A."/>
            <person name="Saif S."/>
            <person name="Shea T."/>
            <person name="Shenoy N."/>
            <person name="Sisk P."/>
            <person name="Stolte C."/>
            <person name="Sykes S."/>
            <person name="Walk T."/>
            <person name="White J."/>
            <person name="Yandava C."/>
            <person name="Haas B."/>
            <person name="Nusbaum C."/>
            <person name="Birren B."/>
        </authorList>
    </citation>
    <scope>NUCLEOTIDE SEQUENCE [LARGE SCALE GENOMIC DNA]</scope>
    <source>
        <strain evidence="4">ATCC 64411 / 73-15</strain>
    </source>
</reference>
<evidence type="ECO:0000256" key="1">
    <source>
        <dbReference type="SAM" id="MobiDB-lite"/>
    </source>
</evidence>
<reference evidence="3" key="4">
    <citation type="journal article" date="2015" name="G3 (Bethesda)">
        <title>Genome sequences of three phytopathogenic species of the Magnaporthaceae family of fungi.</title>
        <authorList>
            <person name="Okagaki L.H."/>
            <person name="Nunes C.C."/>
            <person name="Sailsbery J."/>
            <person name="Clay B."/>
            <person name="Brown D."/>
            <person name="John T."/>
            <person name="Oh Y."/>
            <person name="Young N."/>
            <person name="Fitzgerald M."/>
            <person name="Haas B.J."/>
            <person name="Zeng Q."/>
            <person name="Young S."/>
            <person name="Adiconis X."/>
            <person name="Fan L."/>
            <person name="Levin J.Z."/>
            <person name="Mitchell T.K."/>
            <person name="Okubara P.A."/>
            <person name="Farman M.L."/>
            <person name="Kohn L.M."/>
            <person name="Birren B."/>
            <person name="Ma L.-J."/>
            <person name="Dean R.A."/>
        </authorList>
    </citation>
    <scope>NUCLEOTIDE SEQUENCE</scope>
    <source>
        <strain evidence="3">ATCC 64411 / 73-15</strain>
    </source>
</reference>
<feature type="compositionally biased region" description="Low complexity" evidence="1">
    <location>
        <begin position="150"/>
        <end position="159"/>
    </location>
</feature>
<evidence type="ECO:0000313" key="2">
    <source>
        <dbReference type="EMBL" id="KLU89197.1"/>
    </source>
</evidence>
<dbReference type="EMBL" id="ADBL01001974">
    <property type="status" value="NOT_ANNOTATED_CDS"/>
    <property type="molecule type" value="Genomic_DNA"/>
</dbReference>
<dbReference type="Proteomes" id="UP000011715">
    <property type="component" value="Unassembled WGS sequence"/>
</dbReference>
<dbReference type="OMA" id="HAPSPEC"/>
<protein>
    <submittedName>
        <fullName evidence="2 3">Uncharacterized protein</fullName>
    </submittedName>
</protein>
<sequence length="231" mass="26526">MSRPRTYTRTVLFAETFDFPTPPTWDRQSILEARRTVSLSYSPAPVTSPALTRDSFPTEPADLWQTGQHDGVAQHTRPITPLRLQPKSPPRRPATMLYLENKPLPAHPQLTKPSDMMIPEEPTCRDMRSWSTGRQHRRQLSSEFDEEDQPQQPVQPQPQWSWHAPSPECPCCSSHFTSRWSIGSDESRPPSPNSSIHQRLRKMASSSTLRSVRSSIRLRLKSGILQMTRRH</sequence>
<proteinExistence type="predicted"/>
<organism evidence="3 4">
    <name type="scientific">Magnaporthiopsis poae (strain ATCC 64411 / 73-15)</name>
    <name type="common">Kentucky bluegrass fungus</name>
    <name type="synonym">Magnaporthe poae</name>
    <dbReference type="NCBI Taxonomy" id="644358"/>
    <lineage>
        <taxon>Eukaryota</taxon>
        <taxon>Fungi</taxon>
        <taxon>Dikarya</taxon>
        <taxon>Ascomycota</taxon>
        <taxon>Pezizomycotina</taxon>
        <taxon>Sordariomycetes</taxon>
        <taxon>Sordariomycetidae</taxon>
        <taxon>Magnaporthales</taxon>
        <taxon>Magnaporthaceae</taxon>
        <taxon>Magnaporthiopsis</taxon>
    </lineage>
</organism>
<dbReference type="eggNOG" id="ENOG502RMPC">
    <property type="taxonomic scope" value="Eukaryota"/>
</dbReference>
<evidence type="ECO:0000313" key="3">
    <source>
        <dbReference type="EnsemblFungi" id="MAPG_08171T0"/>
    </source>
</evidence>
<reference evidence="2" key="3">
    <citation type="submission" date="2011-03" db="EMBL/GenBank/DDBJ databases">
        <title>Annotation of Magnaporthe poae ATCC 64411.</title>
        <authorList>
            <person name="Ma L.-J."/>
            <person name="Dead R."/>
            <person name="Young S.K."/>
            <person name="Zeng Q."/>
            <person name="Gargeya S."/>
            <person name="Fitzgerald M."/>
            <person name="Haas B."/>
            <person name="Abouelleil A."/>
            <person name="Alvarado L."/>
            <person name="Arachchi H.M."/>
            <person name="Berlin A."/>
            <person name="Brown A."/>
            <person name="Chapman S.B."/>
            <person name="Chen Z."/>
            <person name="Dunbar C."/>
            <person name="Freedman E."/>
            <person name="Gearin G."/>
            <person name="Gellesch M."/>
            <person name="Goldberg J."/>
            <person name="Griggs A."/>
            <person name="Gujja S."/>
            <person name="Heiman D."/>
            <person name="Howarth C."/>
            <person name="Larson L."/>
            <person name="Lui A."/>
            <person name="MacDonald P.J.P."/>
            <person name="Mehta T."/>
            <person name="Montmayeur A."/>
            <person name="Murphy C."/>
            <person name="Neiman D."/>
            <person name="Pearson M."/>
            <person name="Priest M."/>
            <person name="Roberts A."/>
            <person name="Saif S."/>
            <person name="Shea T."/>
            <person name="Shenoy N."/>
            <person name="Sisk P."/>
            <person name="Stolte C."/>
            <person name="Sykes S."/>
            <person name="Yandava C."/>
            <person name="Wortman J."/>
            <person name="Nusbaum C."/>
            <person name="Birren B."/>
        </authorList>
    </citation>
    <scope>NUCLEOTIDE SEQUENCE</scope>
    <source>
        <strain evidence="2">ATCC 64411</strain>
    </source>
</reference>
<dbReference type="EMBL" id="GL876972">
    <property type="protein sequence ID" value="KLU89197.1"/>
    <property type="molecule type" value="Genomic_DNA"/>
</dbReference>